<name>A0A0A9A793_ARUDO</name>
<reference evidence="1" key="1">
    <citation type="submission" date="2014-09" db="EMBL/GenBank/DDBJ databases">
        <authorList>
            <person name="Magalhaes I.L.F."/>
            <person name="Oliveira U."/>
            <person name="Santos F.R."/>
            <person name="Vidigal T.H.D.A."/>
            <person name="Brescovit A.D."/>
            <person name="Santos A.J."/>
        </authorList>
    </citation>
    <scope>NUCLEOTIDE SEQUENCE</scope>
    <source>
        <tissue evidence="1">Shoot tissue taken approximately 20 cm above the soil surface</tissue>
    </source>
</reference>
<dbReference type="EMBL" id="GBRH01250939">
    <property type="protein sequence ID" value="JAD46956.1"/>
    <property type="molecule type" value="Transcribed_RNA"/>
</dbReference>
<sequence length="96" mass="10236">MLTPCALMLLKTSRASDSNPFCVNPVTIVVQVMESLSVITSNNLLASSTILHRSSPVIIVLCITTFLPSISSKTRLASLMSPILAYISTKGLLTKA</sequence>
<proteinExistence type="predicted"/>
<organism evidence="1">
    <name type="scientific">Arundo donax</name>
    <name type="common">Giant reed</name>
    <name type="synonym">Donax arundinaceus</name>
    <dbReference type="NCBI Taxonomy" id="35708"/>
    <lineage>
        <taxon>Eukaryota</taxon>
        <taxon>Viridiplantae</taxon>
        <taxon>Streptophyta</taxon>
        <taxon>Embryophyta</taxon>
        <taxon>Tracheophyta</taxon>
        <taxon>Spermatophyta</taxon>
        <taxon>Magnoliopsida</taxon>
        <taxon>Liliopsida</taxon>
        <taxon>Poales</taxon>
        <taxon>Poaceae</taxon>
        <taxon>PACMAD clade</taxon>
        <taxon>Arundinoideae</taxon>
        <taxon>Arundineae</taxon>
        <taxon>Arundo</taxon>
    </lineage>
</organism>
<accession>A0A0A9A793</accession>
<protein>
    <submittedName>
        <fullName evidence="1">Uncharacterized protein</fullName>
    </submittedName>
</protein>
<reference evidence="1" key="2">
    <citation type="journal article" date="2015" name="Data Brief">
        <title>Shoot transcriptome of the giant reed, Arundo donax.</title>
        <authorList>
            <person name="Barrero R.A."/>
            <person name="Guerrero F.D."/>
            <person name="Moolhuijzen P."/>
            <person name="Goolsby J.A."/>
            <person name="Tidwell J."/>
            <person name="Bellgard S.E."/>
            <person name="Bellgard M.I."/>
        </authorList>
    </citation>
    <scope>NUCLEOTIDE SEQUENCE</scope>
    <source>
        <tissue evidence="1">Shoot tissue taken approximately 20 cm above the soil surface</tissue>
    </source>
</reference>
<dbReference type="AlphaFoldDB" id="A0A0A9A793"/>
<evidence type="ECO:0000313" key="1">
    <source>
        <dbReference type="EMBL" id="JAD46956.1"/>
    </source>
</evidence>